<dbReference type="PANTHER" id="PTHR13069:SF21">
    <property type="entry name" value="ALKYLATED DNA REPAIR PROTEIN ALKB HOMOLOG 8"/>
    <property type="match status" value="1"/>
</dbReference>
<sequence length="221" mass="25718">MNKNQEQWINLHKQKRHQPRYPHQLVVSFALRTFKQGGAILDLGCGAGRHLKFLAENGFEAYGCDYSSSGIQASQELLASANLKANFEIASVDNLPYDDEFFDGLICFGVLYYNDKQSIQKAAGEIFRVLKKGSKALILVRNLEDYRYEKAKKLSKYEVIIQENDEKRSAFKENDMPMYFFDKDEVKRVFYHFKNLEINRIRTSFDNDSYADDDFVIICEK</sequence>
<dbReference type="PANTHER" id="PTHR13069">
    <property type="entry name" value="ALKYLATED DNA REPAIR PROTEIN ALKB HOMOLOG 8"/>
    <property type="match status" value="1"/>
</dbReference>
<organism evidence="4 5">
    <name type="scientific">Candidatus Campylobacter infans</name>
    <dbReference type="NCBI Taxonomy" id="2561898"/>
    <lineage>
        <taxon>Bacteria</taxon>
        <taxon>Pseudomonadati</taxon>
        <taxon>Campylobacterota</taxon>
        <taxon>Epsilonproteobacteria</taxon>
        <taxon>Campylobacterales</taxon>
        <taxon>Campylobacteraceae</taxon>
        <taxon>Campylobacter</taxon>
    </lineage>
</organism>
<evidence type="ECO:0000256" key="2">
    <source>
        <dbReference type="ARBA" id="ARBA00022679"/>
    </source>
</evidence>
<evidence type="ECO:0000256" key="1">
    <source>
        <dbReference type="ARBA" id="ARBA00022603"/>
    </source>
</evidence>
<dbReference type="InterPro" id="IPR051422">
    <property type="entry name" value="AlkB_tRNA_MeTrf/Diox"/>
</dbReference>
<dbReference type="GO" id="GO:0008168">
    <property type="term" value="F:methyltransferase activity"/>
    <property type="evidence" value="ECO:0007669"/>
    <property type="project" value="UniProtKB-KW"/>
</dbReference>
<accession>A0A7H9CIP7</accession>
<gene>
    <name evidence="4" type="ORF">CINF_1505</name>
</gene>
<dbReference type="Pfam" id="PF13649">
    <property type="entry name" value="Methyltransf_25"/>
    <property type="match status" value="1"/>
</dbReference>
<dbReference type="AlphaFoldDB" id="A0A7H9CIP7"/>
<protein>
    <submittedName>
        <fullName evidence="4">SAM-dependent methyltransferase</fullName>
    </submittedName>
</protein>
<dbReference type="KEGG" id="cinf:CINF_1505"/>
<dbReference type="InterPro" id="IPR029063">
    <property type="entry name" value="SAM-dependent_MTases_sf"/>
</dbReference>
<dbReference type="EMBL" id="CP049075">
    <property type="protein sequence ID" value="QLI05983.1"/>
    <property type="molecule type" value="Genomic_DNA"/>
</dbReference>
<dbReference type="RefSeq" id="WP_179975096.1">
    <property type="nucleotide sequence ID" value="NZ_CP049075.1"/>
</dbReference>
<keyword evidence="1 4" id="KW-0489">Methyltransferase</keyword>
<name>A0A7H9CIP7_9BACT</name>
<dbReference type="CDD" id="cd02440">
    <property type="entry name" value="AdoMet_MTases"/>
    <property type="match status" value="1"/>
</dbReference>
<dbReference type="GO" id="GO:0032259">
    <property type="term" value="P:methylation"/>
    <property type="evidence" value="ECO:0007669"/>
    <property type="project" value="UniProtKB-KW"/>
</dbReference>
<dbReference type="Proteomes" id="UP000509414">
    <property type="component" value="Chromosome"/>
</dbReference>
<evidence type="ECO:0000313" key="5">
    <source>
        <dbReference type="Proteomes" id="UP000509414"/>
    </source>
</evidence>
<evidence type="ECO:0000259" key="3">
    <source>
        <dbReference type="Pfam" id="PF13649"/>
    </source>
</evidence>
<keyword evidence="5" id="KW-1185">Reference proteome</keyword>
<keyword evidence="2 4" id="KW-0808">Transferase</keyword>
<evidence type="ECO:0000313" key="4">
    <source>
        <dbReference type="EMBL" id="QLI05983.1"/>
    </source>
</evidence>
<dbReference type="Gene3D" id="3.40.50.150">
    <property type="entry name" value="Vaccinia Virus protein VP39"/>
    <property type="match status" value="1"/>
</dbReference>
<feature type="domain" description="Methyltransferase" evidence="3">
    <location>
        <begin position="40"/>
        <end position="133"/>
    </location>
</feature>
<reference evidence="4 5" key="1">
    <citation type="submission" date="2020-02" db="EMBL/GenBank/DDBJ databases">
        <title>Complete genome sequence of the novel Campylobacter species Candidatus Campylobacter infans.</title>
        <authorList>
            <person name="Duim B."/>
            <person name="Zomer A."/>
            <person name="van der Graaf L."/>
            <person name="Wagenaar J."/>
        </authorList>
    </citation>
    <scope>NUCLEOTIDE SEQUENCE [LARGE SCALE GENOMIC DNA]</scope>
    <source>
        <strain evidence="4 5">19S00001</strain>
    </source>
</reference>
<dbReference type="SUPFAM" id="SSF53335">
    <property type="entry name" value="S-adenosyl-L-methionine-dependent methyltransferases"/>
    <property type="match status" value="1"/>
</dbReference>
<proteinExistence type="predicted"/>
<dbReference type="InterPro" id="IPR041698">
    <property type="entry name" value="Methyltransf_25"/>
</dbReference>